<dbReference type="EMBL" id="JBHSGU010000002">
    <property type="protein sequence ID" value="MFC4700009.1"/>
    <property type="molecule type" value="Genomic_DNA"/>
</dbReference>
<keyword evidence="2" id="KW-1185">Reference proteome</keyword>
<gene>
    <name evidence="1" type="ORF">ACFO4O_07580</name>
</gene>
<accession>A0ABV9LV37</accession>
<evidence type="ECO:0000313" key="1">
    <source>
        <dbReference type="EMBL" id="MFC4700009.1"/>
    </source>
</evidence>
<reference evidence="2" key="1">
    <citation type="journal article" date="2019" name="Int. J. Syst. Evol. Microbiol.">
        <title>The Global Catalogue of Microorganisms (GCM) 10K type strain sequencing project: providing services to taxonomists for standard genome sequencing and annotation.</title>
        <authorList>
            <consortium name="The Broad Institute Genomics Platform"/>
            <consortium name="The Broad Institute Genome Sequencing Center for Infectious Disease"/>
            <person name="Wu L."/>
            <person name="Ma J."/>
        </authorList>
    </citation>
    <scope>NUCLEOTIDE SEQUENCE [LARGE SCALE GENOMIC DNA]</scope>
    <source>
        <strain evidence="2">KACC 12507</strain>
    </source>
</reference>
<sequence>MISCQTFDYVEIACMYQLPINLIGKDSSEIRGKALTTLINDRRQECIELSQTNGLKACVVLDDIQMMLAEKTNPHFAWVNLVTNQMGKY</sequence>
<dbReference type="InterPro" id="IPR009778">
    <property type="entry name" value="ROF"/>
</dbReference>
<dbReference type="RefSeq" id="WP_382407060.1">
    <property type="nucleotide sequence ID" value="NZ_JBHSGU010000002.1"/>
</dbReference>
<proteinExistence type="predicted"/>
<dbReference type="SUPFAM" id="SSF101744">
    <property type="entry name" value="Rof/RNase P subunit-like"/>
    <property type="match status" value="1"/>
</dbReference>
<organism evidence="1 2">
    <name type="scientific">Glaciecola siphonariae</name>
    <dbReference type="NCBI Taxonomy" id="521012"/>
    <lineage>
        <taxon>Bacteria</taxon>
        <taxon>Pseudomonadati</taxon>
        <taxon>Pseudomonadota</taxon>
        <taxon>Gammaproteobacteria</taxon>
        <taxon>Alteromonadales</taxon>
        <taxon>Alteromonadaceae</taxon>
        <taxon>Glaciecola</taxon>
    </lineage>
</organism>
<evidence type="ECO:0000313" key="2">
    <source>
        <dbReference type="Proteomes" id="UP001595897"/>
    </source>
</evidence>
<dbReference type="Pfam" id="PF07073">
    <property type="entry name" value="ROF"/>
    <property type="match status" value="1"/>
</dbReference>
<dbReference type="InterPro" id="IPR023534">
    <property type="entry name" value="Rof/RNase_P-like"/>
</dbReference>
<dbReference type="InterPro" id="IPR038626">
    <property type="entry name" value="Rof-like_sf"/>
</dbReference>
<dbReference type="Proteomes" id="UP001595897">
    <property type="component" value="Unassembled WGS sequence"/>
</dbReference>
<comment type="caution">
    <text evidence="1">The sequence shown here is derived from an EMBL/GenBank/DDBJ whole genome shotgun (WGS) entry which is preliminary data.</text>
</comment>
<dbReference type="Gene3D" id="2.30.30.400">
    <property type="entry name" value="Rof-like"/>
    <property type="match status" value="1"/>
</dbReference>
<name>A0ABV9LV37_9ALTE</name>
<protein>
    <submittedName>
        <fullName evidence="1">Rho-binding antiterminator</fullName>
    </submittedName>
</protein>